<reference evidence="2 3" key="1">
    <citation type="journal article" date="2024" name="J Genomics">
        <title>Draft genome sequencing and assembly of Favolaschia claudopus CIRM-BRFM 2984 isolated from oak limbs.</title>
        <authorList>
            <person name="Navarro D."/>
            <person name="Drula E."/>
            <person name="Chaduli D."/>
            <person name="Cazenave R."/>
            <person name="Ahrendt S."/>
            <person name="Wang J."/>
            <person name="Lipzen A."/>
            <person name="Daum C."/>
            <person name="Barry K."/>
            <person name="Grigoriev I.V."/>
            <person name="Favel A."/>
            <person name="Rosso M.N."/>
            <person name="Martin F."/>
        </authorList>
    </citation>
    <scope>NUCLEOTIDE SEQUENCE [LARGE SCALE GENOMIC DNA]</scope>
    <source>
        <strain evidence="2 3">CIRM-BRFM 2984</strain>
    </source>
</reference>
<dbReference type="Pfam" id="PF12937">
    <property type="entry name" value="F-box-like"/>
    <property type="match status" value="1"/>
</dbReference>
<dbReference type="AlphaFoldDB" id="A0AAW0B193"/>
<keyword evidence="3" id="KW-1185">Reference proteome</keyword>
<sequence length="352" mass="40869">MGQYWKLVNLDKSESLVGHWGKLGEFLFDGRSLDSLAVCLEICDKPPRDVIVHPYKPGDLINSGEPSIKLRLPQRAVQRSDTLSLINLPVELICEVFSYLRKFDHVLCLATTCQAFWEIGRSTLYHRVMEIFMPCRPNWVGCRIICVGDYLKNEDIPENLLTPSQRDKFIAHRDRRDSEEEPTLYNYPYRQVTSSLFSLVCPLARFFERCGWDKIHIIHHLLHEPPLPPPPSSWPILRNLSRRIYVRYEALLDLKEAYEPHKNIFADVYFGEVLVTRICLSSDPSTSTPYEGPLHRGDWVGDRFDVVYISEEELDDGTWSDVSSEVLKVVEDIWRAEYGVQDDEVPRFYSDS</sequence>
<evidence type="ECO:0000259" key="1">
    <source>
        <dbReference type="PROSITE" id="PS50181"/>
    </source>
</evidence>
<dbReference type="CDD" id="cd09917">
    <property type="entry name" value="F-box_SF"/>
    <property type="match status" value="1"/>
</dbReference>
<comment type="caution">
    <text evidence="2">The sequence shown here is derived from an EMBL/GenBank/DDBJ whole genome shotgun (WGS) entry which is preliminary data.</text>
</comment>
<name>A0AAW0B193_9AGAR</name>
<dbReference type="EMBL" id="JAWWNJ010000044">
    <property type="protein sequence ID" value="KAK7019291.1"/>
    <property type="molecule type" value="Genomic_DNA"/>
</dbReference>
<dbReference type="PROSITE" id="PS50181">
    <property type="entry name" value="FBOX"/>
    <property type="match status" value="1"/>
</dbReference>
<organism evidence="2 3">
    <name type="scientific">Favolaschia claudopus</name>
    <dbReference type="NCBI Taxonomy" id="2862362"/>
    <lineage>
        <taxon>Eukaryota</taxon>
        <taxon>Fungi</taxon>
        <taxon>Dikarya</taxon>
        <taxon>Basidiomycota</taxon>
        <taxon>Agaricomycotina</taxon>
        <taxon>Agaricomycetes</taxon>
        <taxon>Agaricomycetidae</taxon>
        <taxon>Agaricales</taxon>
        <taxon>Marasmiineae</taxon>
        <taxon>Mycenaceae</taxon>
        <taxon>Favolaschia</taxon>
    </lineage>
</organism>
<dbReference type="SUPFAM" id="SSF81383">
    <property type="entry name" value="F-box domain"/>
    <property type="match status" value="1"/>
</dbReference>
<accession>A0AAW0B193</accession>
<dbReference type="InterPro" id="IPR036047">
    <property type="entry name" value="F-box-like_dom_sf"/>
</dbReference>
<evidence type="ECO:0000313" key="3">
    <source>
        <dbReference type="Proteomes" id="UP001362999"/>
    </source>
</evidence>
<proteinExistence type="predicted"/>
<dbReference type="InterPro" id="IPR001810">
    <property type="entry name" value="F-box_dom"/>
</dbReference>
<evidence type="ECO:0000313" key="2">
    <source>
        <dbReference type="EMBL" id="KAK7019291.1"/>
    </source>
</evidence>
<gene>
    <name evidence="2" type="ORF">R3P38DRAFT_2632538</name>
</gene>
<dbReference type="Proteomes" id="UP001362999">
    <property type="component" value="Unassembled WGS sequence"/>
</dbReference>
<feature type="domain" description="F-box" evidence="1">
    <location>
        <begin position="82"/>
        <end position="128"/>
    </location>
</feature>
<protein>
    <recommendedName>
        <fullName evidence="1">F-box domain-containing protein</fullName>
    </recommendedName>
</protein>